<feature type="domain" description="MurNAc-LAA" evidence="2">
    <location>
        <begin position="652"/>
        <end position="764"/>
    </location>
</feature>
<feature type="region of interest" description="Disordered" evidence="1">
    <location>
        <begin position="351"/>
        <end position="398"/>
    </location>
</feature>
<dbReference type="Pfam" id="PF01520">
    <property type="entry name" value="Amidase_3"/>
    <property type="match status" value="1"/>
</dbReference>
<dbReference type="GO" id="GO:0009253">
    <property type="term" value="P:peptidoglycan catabolic process"/>
    <property type="evidence" value="ECO:0007669"/>
    <property type="project" value="InterPro"/>
</dbReference>
<feature type="compositionally biased region" description="Acidic residues" evidence="1">
    <location>
        <begin position="352"/>
        <end position="368"/>
    </location>
</feature>
<protein>
    <submittedName>
        <fullName evidence="3">N-acetylmuramoyl-L-alanine amidase</fullName>
    </submittedName>
</protein>
<dbReference type="Gene3D" id="3.40.630.40">
    <property type="entry name" value="Zn-dependent exopeptidases"/>
    <property type="match status" value="1"/>
</dbReference>
<accession>A0A9D2M4L4</accession>
<organism evidence="3 4">
    <name type="scientific">Candidatus Ruthenibacterium avium</name>
    <dbReference type="NCBI Taxonomy" id="2838751"/>
    <lineage>
        <taxon>Bacteria</taxon>
        <taxon>Bacillati</taxon>
        <taxon>Bacillota</taxon>
        <taxon>Clostridia</taxon>
        <taxon>Eubacteriales</taxon>
        <taxon>Oscillospiraceae</taxon>
        <taxon>Ruthenibacterium</taxon>
    </lineage>
</organism>
<dbReference type="GO" id="GO:0030288">
    <property type="term" value="C:outer membrane-bounded periplasmic space"/>
    <property type="evidence" value="ECO:0007669"/>
    <property type="project" value="TreeGrafter"/>
</dbReference>
<evidence type="ECO:0000313" key="3">
    <source>
        <dbReference type="EMBL" id="HJB40268.1"/>
    </source>
</evidence>
<dbReference type="SUPFAM" id="SSF53187">
    <property type="entry name" value="Zn-dependent exopeptidases"/>
    <property type="match status" value="1"/>
</dbReference>
<dbReference type="SMART" id="SM00646">
    <property type="entry name" value="Ami_3"/>
    <property type="match status" value="1"/>
</dbReference>
<gene>
    <name evidence="3" type="ORF">H9943_07725</name>
</gene>
<dbReference type="AlphaFoldDB" id="A0A9D2M4L4"/>
<dbReference type="PANTHER" id="PTHR30404:SF7">
    <property type="entry name" value="CELL WALL AMIDASE LYTH-RELATED"/>
    <property type="match status" value="1"/>
</dbReference>
<reference evidence="3" key="2">
    <citation type="submission" date="2021-04" db="EMBL/GenBank/DDBJ databases">
        <authorList>
            <person name="Gilroy R."/>
        </authorList>
    </citation>
    <scope>NUCLEOTIDE SEQUENCE</scope>
    <source>
        <strain evidence="3">ChiBcec8-14828</strain>
    </source>
</reference>
<reference evidence="3" key="1">
    <citation type="journal article" date="2021" name="PeerJ">
        <title>Extensive microbial diversity within the chicken gut microbiome revealed by metagenomics and culture.</title>
        <authorList>
            <person name="Gilroy R."/>
            <person name="Ravi A."/>
            <person name="Getino M."/>
            <person name="Pursley I."/>
            <person name="Horton D.L."/>
            <person name="Alikhan N.F."/>
            <person name="Baker D."/>
            <person name="Gharbi K."/>
            <person name="Hall N."/>
            <person name="Watson M."/>
            <person name="Adriaenssens E.M."/>
            <person name="Foster-Nyarko E."/>
            <person name="Jarju S."/>
            <person name="Secka A."/>
            <person name="Antonio M."/>
            <person name="Oren A."/>
            <person name="Chaudhuri R.R."/>
            <person name="La Ragione R."/>
            <person name="Hildebrand F."/>
            <person name="Pallen M.J."/>
        </authorList>
    </citation>
    <scope>NUCLEOTIDE SEQUENCE</scope>
    <source>
        <strain evidence="3">ChiBcec8-14828</strain>
    </source>
</reference>
<feature type="compositionally biased region" description="Acidic residues" evidence="1">
    <location>
        <begin position="377"/>
        <end position="389"/>
    </location>
</feature>
<evidence type="ECO:0000313" key="4">
    <source>
        <dbReference type="Proteomes" id="UP000824209"/>
    </source>
</evidence>
<dbReference type="Proteomes" id="UP000824209">
    <property type="component" value="Unassembled WGS sequence"/>
</dbReference>
<dbReference type="InterPro" id="IPR050695">
    <property type="entry name" value="N-acetylmuramoyl_amidase_3"/>
</dbReference>
<dbReference type="CDD" id="cd02696">
    <property type="entry name" value="MurNAc-LAA"/>
    <property type="match status" value="1"/>
</dbReference>
<sequence length="779" mass="83079">MNRLPRFFSKKRLALAGSALVLTLVLAALGLFAVWFFTPEPTFTYTVRPLGEKITAMVVRFNADDPLWQSEPETAMDTLAQQWADKARKLGISALFVATHSERGALFRLEGISADPMLTEQDTFFSKADWLKAVCEAAEKAQISVYALTEPSTVSAASLSEVQAALRAAYPLAGVAAASPDGRVLSCADYLETQSISASGADASLPELLRFEAMDDTAQTELLRFLLGGGAGAAFDGALLNDESALGMACTTVRADYPVLSEFEPSQTLGVTYPTLDENNTATLSGDTIFLVGTSDPAQDITCNGESVARWGEKGMFGVLLSGLSYGNNTITLEQPGADSLTVTLYRPEPVPEPEELEEPTDESETAPESESTSAEEPADTAEEEPEEPEVPHDDTVEVPVGTKVQMNGVITSLLYDPSDNGYISETVTSGAVGEVAACAETMRSGVATWAYQLTSGDWVLATNTTVVENAADASFTGAAASPSTVAENAEILTFEGTGTPMAYAEAEGNTLHLRFYGASFAQDFAVTGSAFVSQTAQTPFDGGTELILTLNQPVWGWHIAYANNTVQLTLKTPPAASDDPLLPLKNVRILLDAGHGGTDPGALGVGGEGAPQEKDLNLMAAQGAKQRLEQLGAEVIMMRSDDTFFSLDERLLKISEVQPDFFLSLHHNSTVLTTDCNDWFGTECYYFYPSGESFAKALTDEVCTTLDRNNRGALWNYYYVTRSSLCPAALLELGFVVSPADYESVSDNTSLWLTADAIARAVRSTLSGTANSEAQAAA</sequence>
<evidence type="ECO:0000259" key="2">
    <source>
        <dbReference type="SMART" id="SM00646"/>
    </source>
</evidence>
<evidence type="ECO:0000256" key="1">
    <source>
        <dbReference type="SAM" id="MobiDB-lite"/>
    </source>
</evidence>
<dbReference type="GO" id="GO:0008745">
    <property type="term" value="F:N-acetylmuramoyl-L-alanine amidase activity"/>
    <property type="evidence" value="ECO:0007669"/>
    <property type="project" value="InterPro"/>
</dbReference>
<proteinExistence type="predicted"/>
<dbReference type="PANTHER" id="PTHR30404">
    <property type="entry name" value="N-ACETYLMURAMOYL-L-ALANINE AMIDASE"/>
    <property type="match status" value="1"/>
</dbReference>
<dbReference type="InterPro" id="IPR002508">
    <property type="entry name" value="MurNAc-LAA_cat"/>
</dbReference>
<name>A0A9D2M4L4_9FIRM</name>
<dbReference type="EMBL" id="DWYA01000062">
    <property type="protein sequence ID" value="HJB40268.1"/>
    <property type="molecule type" value="Genomic_DNA"/>
</dbReference>
<comment type="caution">
    <text evidence="3">The sequence shown here is derived from an EMBL/GenBank/DDBJ whole genome shotgun (WGS) entry which is preliminary data.</text>
</comment>